<evidence type="ECO:0000313" key="2">
    <source>
        <dbReference type="EMBL" id="CAK8683059.1"/>
    </source>
</evidence>
<feature type="region of interest" description="Disordered" evidence="1">
    <location>
        <begin position="1"/>
        <end position="21"/>
    </location>
</feature>
<evidence type="ECO:0000313" key="3">
    <source>
        <dbReference type="Proteomes" id="UP001642483"/>
    </source>
</evidence>
<proteinExistence type="predicted"/>
<name>A0ABP0FWZ6_CLALP</name>
<comment type="caution">
    <text evidence="2">The sequence shown here is derived from an EMBL/GenBank/DDBJ whole genome shotgun (WGS) entry which is preliminary data.</text>
</comment>
<sequence>MAKSRARRIKTKCKPQPGKQPAWNGRIWSGSFSRVEILQNAISSRTTAIPFRVMIAVVDPLSVTGRSSEAFPATDVIDGAMFPNKEVMAQLFSMKDRGSMSSSPNMLVGTTLPKETASESSGDRFGIIKRLYCRTTRRTTRVGKLLTRRKLVDNEQVAQLINTKREKESESTAYNSVFESLTSTAYFTANQAGFEL</sequence>
<evidence type="ECO:0000256" key="1">
    <source>
        <dbReference type="SAM" id="MobiDB-lite"/>
    </source>
</evidence>
<accession>A0ABP0FWZ6</accession>
<organism evidence="2 3">
    <name type="scientific">Clavelina lepadiformis</name>
    <name type="common">Light-bulb sea squirt</name>
    <name type="synonym">Ascidia lepadiformis</name>
    <dbReference type="NCBI Taxonomy" id="159417"/>
    <lineage>
        <taxon>Eukaryota</taxon>
        <taxon>Metazoa</taxon>
        <taxon>Chordata</taxon>
        <taxon>Tunicata</taxon>
        <taxon>Ascidiacea</taxon>
        <taxon>Aplousobranchia</taxon>
        <taxon>Clavelinidae</taxon>
        <taxon>Clavelina</taxon>
    </lineage>
</organism>
<protein>
    <submittedName>
        <fullName evidence="2">Uncharacterized protein</fullName>
    </submittedName>
</protein>
<dbReference type="Proteomes" id="UP001642483">
    <property type="component" value="Unassembled WGS sequence"/>
</dbReference>
<dbReference type="EMBL" id="CAWYQH010000096">
    <property type="protein sequence ID" value="CAK8683059.1"/>
    <property type="molecule type" value="Genomic_DNA"/>
</dbReference>
<feature type="compositionally biased region" description="Basic residues" evidence="1">
    <location>
        <begin position="1"/>
        <end position="13"/>
    </location>
</feature>
<gene>
    <name evidence="2" type="ORF">CVLEPA_LOCUS14173</name>
</gene>
<keyword evidence="3" id="KW-1185">Reference proteome</keyword>
<reference evidence="2 3" key="1">
    <citation type="submission" date="2024-02" db="EMBL/GenBank/DDBJ databases">
        <authorList>
            <person name="Daric V."/>
            <person name="Darras S."/>
        </authorList>
    </citation>
    <scope>NUCLEOTIDE SEQUENCE [LARGE SCALE GENOMIC DNA]</scope>
</reference>